<feature type="transmembrane region" description="Helical" evidence="2">
    <location>
        <begin position="12"/>
        <end position="34"/>
    </location>
</feature>
<protein>
    <submittedName>
        <fullName evidence="3">DUF6684 family protein</fullName>
    </submittedName>
</protein>
<dbReference type="InterPro" id="IPR046506">
    <property type="entry name" value="DUF6684"/>
</dbReference>
<feature type="region of interest" description="Disordered" evidence="1">
    <location>
        <begin position="80"/>
        <end position="127"/>
    </location>
</feature>
<accession>A0ABD5U537</accession>
<comment type="caution">
    <text evidence="3">The sequence shown here is derived from an EMBL/GenBank/DDBJ whole genome shotgun (WGS) entry which is preliminary data.</text>
</comment>
<reference evidence="3 4" key="1">
    <citation type="journal article" date="2019" name="Int. J. Syst. Evol. Microbiol.">
        <title>The Global Catalogue of Microorganisms (GCM) 10K type strain sequencing project: providing services to taxonomists for standard genome sequencing and annotation.</title>
        <authorList>
            <consortium name="The Broad Institute Genomics Platform"/>
            <consortium name="The Broad Institute Genome Sequencing Center for Infectious Disease"/>
            <person name="Wu L."/>
            <person name="Ma J."/>
        </authorList>
    </citation>
    <scope>NUCLEOTIDE SEQUENCE [LARGE SCALE GENOMIC DNA]</scope>
    <source>
        <strain evidence="3 4">YIM 94188</strain>
    </source>
</reference>
<evidence type="ECO:0000313" key="3">
    <source>
        <dbReference type="EMBL" id="MFC6826219.1"/>
    </source>
</evidence>
<proteinExistence type="predicted"/>
<evidence type="ECO:0000313" key="4">
    <source>
        <dbReference type="Proteomes" id="UP001596408"/>
    </source>
</evidence>
<feature type="compositionally biased region" description="Low complexity" evidence="1">
    <location>
        <begin position="101"/>
        <end position="121"/>
    </location>
</feature>
<keyword evidence="2" id="KW-1133">Transmembrane helix</keyword>
<feature type="compositionally biased region" description="Basic and acidic residues" evidence="1">
    <location>
        <begin position="91"/>
        <end position="100"/>
    </location>
</feature>
<sequence>MANKIFDRDTVLDLTVNVIPLFIIVFFIVGFAVYPAFGTDLLPSAIQFGLLVVPFVMLTVLTYLSGKAVSSAEKTATVFPPGQATVPGTKPLHEAEHEAEAVPAEPDASTGEESVAAGAEAAESDRQ</sequence>
<organism evidence="3 4">
    <name type="scientific">Halopelagius fulvigenes</name>
    <dbReference type="NCBI Taxonomy" id="1198324"/>
    <lineage>
        <taxon>Archaea</taxon>
        <taxon>Methanobacteriati</taxon>
        <taxon>Methanobacteriota</taxon>
        <taxon>Stenosarchaea group</taxon>
        <taxon>Halobacteria</taxon>
        <taxon>Halobacteriales</taxon>
        <taxon>Haloferacaceae</taxon>
    </lineage>
</organism>
<gene>
    <name evidence="3" type="ORF">ACFQEV_14650</name>
</gene>
<name>A0ABD5U537_9EURY</name>
<dbReference type="EMBL" id="JBHSXH010000015">
    <property type="protein sequence ID" value="MFC6826219.1"/>
    <property type="molecule type" value="Genomic_DNA"/>
</dbReference>
<dbReference type="RefSeq" id="WP_379697479.1">
    <property type="nucleotide sequence ID" value="NZ_JBHSXH010000015.1"/>
</dbReference>
<dbReference type="Pfam" id="PF20389">
    <property type="entry name" value="DUF6684"/>
    <property type="match status" value="1"/>
</dbReference>
<evidence type="ECO:0000256" key="1">
    <source>
        <dbReference type="SAM" id="MobiDB-lite"/>
    </source>
</evidence>
<dbReference type="AlphaFoldDB" id="A0ABD5U537"/>
<evidence type="ECO:0000256" key="2">
    <source>
        <dbReference type="SAM" id="Phobius"/>
    </source>
</evidence>
<keyword evidence="2" id="KW-0812">Transmembrane</keyword>
<keyword evidence="2" id="KW-0472">Membrane</keyword>
<feature type="transmembrane region" description="Helical" evidence="2">
    <location>
        <begin position="46"/>
        <end position="64"/>
    </location>
</feature>
<keyword evidence="4" id="KW-1185">Reference proteome</keyword>
<dbReference type="Proteomes" id="UP001596408">
    <property type="component" value="Unassembled WGS sequence"/>
</dbReference>